<dbReference type="AlphaFoldDB" id="A0AA49JCH7"/>
<gene>
    <name evidence="2" type="ORF">K4G66_20460</name>
</gene>
<keyword evidence="1" id="KW-1133">Transmembrane helix</keyword>
<proteinExistence type="predicted"/>
<feature type="transmembrane region" description="Helical" evidence="1">
    <location>
        <begin position="76"/>
        <end position="97"/>
    </location>
</feature>
<reference evidence="2" key="2">
    <citation type="journal article" date="2024" name="Antonie Van Leeuwenhoek">
        <title>Roseihalotalea indica gen. nov., sp. nov., a halophilic Bacteroidetes from mesopelagic Southwest Indian Ocean with higher carbohydrate metabolic potential.</title>
        <authorList>
            <person name="Chen B."/>
            <person name="Zhang M."/>
            <person name="Lin D."/>
            <person name="Ye J."/>
            <person name="Tang K."/>
        </authorList>
    </citation>
    <scope>NUCLEOTIDE SEQUENCE</scope>
    <source>
        <strain evidence="2">TK19036</strain>
    </source>
</reference>
<name>A0AA49JCH7_9BACT</name>
<accession>A0AA49JCH7</accession>
<keyword evidence="1" id="KW-0812">Transmembrane</keyword>
<keyword evidence="1" id="KW-0472">Membrane</keyword>
<protein>
    <submittedName>
        <fullName evidence="2">Uncharacterized protein</fullName>
    </submittedName>
</protein>
<organism evidence="2">
    <name type="scientific">Roseihalotalea indica</name>
    <dbReference type="NCBI Taxonomy" id="2867963"/>
    <lineage>
        <taxon>Bacteria</taxon>
        <taxon>Pseudomonadati</taxon>
        <taxon>Bacteroidota</taxon>
        <taxon>Cytophagia</taxon>
        <taxon>Cytophagales</taxon>
        <taxon>Catalimonadaceae</taxon>
        <taxon>Roseihalotalea</taxon>
    </lineage>
</organism>
<reference evidence="2" key="1">
    <citation type="journal article" date="2023" name="Comput. Struct. Biotechnol. J.">
        <title>Discovery of a novel marine Bacteroidetes with a rich repertoire of carbohydrate-active enzymes.</title>
        <authorList>
            <person name="Chen B."/>
            <person name="Liu G."/>
            <person name="Chen Q."/>
            <person name="Wang H."/>
            <person name="Liu L."/>
            <person name="Tang K."/>
        </authorList>
    </citation>
    <scope>NUCLEOTIDE SEQUENCE</scope>
    <source>
        <strain evidence="2">TK19036</strain>
    </source>
</reference>
<evidence type="ECO:0000256" key="1">
    <source>
        <dbReference type="SAM" id="Phobius"/>
    </source>
</evidence>
<evidence type="ECO:0000313" key="2">
    <source>
        <dbReference type="EMBL" id="WKN34751.1"/>
    </source>
</evidence>
<dbReference type="EMBL" id="CP120682">
    <property type="protein sequence ID" value="WKN34751.1"/>
    <property type="molecule type" value="Genomic_DNA"/>
</dbReference>
<feature type="transmembrane region" description="Helical" evidence="1">
    <location>
        <begin position="109"/>
        <end position="129"/>
    </location>
</feature>
<sequence length="137" mass="15986">MKNEQHDEQIQKMLDQGVIQKNLENEGDVKAYEALYQALRQEPELNIPLSFSERVASKAHHLQQQKARSKARRQSVLTLGIIALSLLISLFSLRYAYPPFFAYMLSHKVVVAFVVTMFAAIQLADHWLIRRRWHVRL</sequence>